<dbReference type="InterPro" id="IPR000772">
    <property type="entry name" value="Ricin_B_lectin"/>
</dbReference>
<organism evidence="2 3">
    <name type="scientific">Plantactinospora soyae</name>
    <dbReference type="NCBI Taxonomy" id="1544732"/>
    <lineage>
        <taxon>Bacteria</taxon>
        <taxon>Bacillati</taxon>
        <taxon>Actinomycetota</taxon>
        <taxon>Actinomycetes</taxon>
        <taxon>Micromonosporales</taxon>
        <taxon>Micromonosporaceae</taxon>
        <taxon>Plantactinospora</taxon>
    </lineage>
</organism>
<dbReference type="RefSeq" id="WP_192768936.1">
    <property type="nucleotide sequence ID" value="NZ_JADBEB010000001.1"/>
</dbReference>
<proteinExistence type="predicted"/>
<dbReference type="Pfam" id="PF14200">
    <property type="entry name" value="RicinB_lectin_2"/>
    <property type="match status" value="2"/>
</dbReference>
<dbReference type="SMART" id="SM00458">
    <property type="entry name" value="RICIN"/>
    <property type="match status" value="1"/>
</dbReference>
<dbReference type="InterPro" id="IPR006311">
    <property type="entry name" value="TAT_signal"/>
</dbReference>
<evidence type="ECO:0000313" key="2">
    <source>
        <dbReference type="EMBL" id="MBE1489464.1"/>
    </source>
</evidence>
<feature type="domain" description="Ricin B lectin" evidence="1">
    <location>
        <begin position="48"/>
        <end position="185"/>
    </location>
</feature>
<reference evidence="2" key="1">
    <citation type="submission" date="2020-10" db="EMBL/GenBank/DDBJ databases">
        <title>Sequencing the genomes of 1000 actinobacteria strains.</title>
        <authorList>
            <person name="Klenk H.-P."/>
        </authorList>
    </citation>
    <scope>NUCLEOTIDE SEQUENCE</scope>
    <source>
        <strain evidence="2">DSM 46832</strain>
    </source>
</reference>
<dbReference type="PROSITE" id="PS51318">
    <property type="entry name" value="TAT"/>
    <property type="match status" value="1"/>
</dbReference>
<dbReference type="InterPro" id="IPR035992">
    <property type="entry name" value="Ricin_B-like_lectins"/>
</dbReference>
<dbReference type="PROSITE" id="PS50231">
    <property type="entry name" value="RICIN_B_LECTIN"/>
    <property type="match status" value="1"/>
</dbReference>
<dbReference type="AlphaFoldDB" id="A0A927R7I4"/>
<dbReference type="Gene3D" id="2.80.10.50">
    <property type="match status" value="2"/>
</dbReference>
<dbReference type="InterPro" id="IPR023296">
    <property type="entry name" value="Glyco_hydro_beta-prop_sf"/>
</dbReference>
<dbReference type="InterPro" id="IPR050727">
    <property type="entry name" value="GH43_arabinanases"/>
</dbReference>
<evidence type="ECO:0000259" key="1">
    <source>
        <dbReference type="SMART" id="SM00458"/>
    </source>
</evidence>
<dbReference type="EMBL" id="JADBEB010000001">
    <property type="protein sequence ID" value="MBE1489464.1"/>
    <property type="molecule type" value="Genomic_DNA"/>
</dbReference>
<gene>
    <name evidence="2" type="ORF">H4W31_005102</name>
</gene>
<sequence length="505" mass="55534">MFVGEPSPGTDRRRLRRYGAALASAALVVGVTALLPTPQADAATIDPSAYYQIVSRHSGKAIEVAGQSTADGAAVQQRTRASQSNQQFQFVDVGGGYFKLRARHSGSLIDVSGAASTDGANVVQWPDNGGANQQFRVVDTDSGYVKLLNRNSGKALEVWDWSTADGGRISQYTDTGGANQQWQLIRTDVSVPGAGGYLFSYMTGEGSANGEQIYFGLSQGNDPVRWRQLNGGQPVLLSNVGTRGVRDPFIIRSPQGDRFFQIATDLRIYGGGNWDTVQRTGSKSIVVWESTDLVTWSAPRLVRVSPDTAGNTWAPEAYYDESIGQYVVFWASKLYAANDPNHTGSSYNRMMYATTRDFRTFSTAQIWVDKGYSTIDSTLIKHNGTYYRYTKDERSSSQSTCGKFILAERSTTVLNSNYSFLRECIGQGSLNQGEGPLVFKSNTENRWYLYIDEYGGRGYIPFTTTDLTTGQWSMVSSYTMPGRPRHGTVLPLSQAEYDSLAQRWG</sequence>
<keyword evidence="3" id="KW-1185">Reference proteome</keyword>
<accession>A0A927R7I4</accession>
<dbReference type="PANTHER" id="PTHR43301">
    <property type="entry name" value="ARABINAN ENDO-1,5-ALPHA-L-ARABINOSIDASE"/>
    <property type="match status" value="1"/>
</dbReference>
<dbReference type="Gene3D" id="2.115.10.20">
    <property type="entry name" value="Glycosyl hydrolase domain, family 43"/>
    <property type="match status" value="1"/>
</dbReference>
<comment type="caution">
    <text evidence="2">The sequence shown here is derived from an EMBL/GenBank/DDBJ whole genome shotgun (WGS) entry which is preliminary data.</text>
</comment>
<evidence type="ECO:0000313" key="3">
    <source>
        <dbReference type="Proteomes" id="UP000649753"/>
    </source>
</evidence>
<dbReference type="Proteomes" id="UP000649753">
    <property type="component" value="Unassembled WGS sequence"/>
</dbReference>
<dbReference type="SUPFAM" id="SSF50370">
    <property type="entry name" value="Ricin B-like lectins"/>
    <property type="match status" value="1"/>
</dbReference>
<dbReference type="CDD" id="cd08983">
    <property type="entry name" value="GH43_Bt3655-like"/>
    <property type="match status" value="1"/>
</dbReference>
<protein>
    <recommendedName>
        <fullName evidence="1">Ricin B lectin domain-containing protein</fullName>
    </recommendedName>
</protein>
<dbReference type="SUPFAM" id="SSF75005">
    <property type="entry name" value="Arabinanase/levansucrase/invertase"/>
    <property type="match status" value="1"/>
</dbReference>
<name>A0A927R7I4_9ACTN</name>
<dbReference type="PANTHER" id="PTHR43301:SF3">
    <property type="entry name" value="ARABINAN ENDO-1,5-ALPHA-L-ARABINOSIDASE A-RELATED"/>
    <property type="match status" value="1"/>
</dbReference>